<dbReference type="Proteomes" id="UP000039865">
    <property type="component" value="Unassembled WGS sequence"/>
</dbReference>
<keyword evidence="7" id="KW-1185">Reference proteome</keyword>
<dbReference type="AlphaFoldDB" id="A0A078ATG7"/>
<dbReference type="InterPro" id="IPR045269">
    <property type="entry name" value="Atg1-like"/>
</dbReference>
<sequence>MQQYYHQGELGEGQYGVVFKVQGMQDNKNYACKKISKQYVISRGCKEDLDHEINNLKRADHPNIIKLTDYTQTESNYYIFTEYCNGGNLYQLVHSQGYLSEALARFIILKVIDGIKYLHSQNVIHRDIKSDNILLHFPQLNEHELLQQGKSEEYIQELITFYLRSFQFQVKIADLGFSKELNDASEEMQSIAGTPINMAPEIMNRRSYTMKADIWSIGVLLYNLMTGSFPFLSREPEDLIQKVETGIFRIRRDTNITPICLDLINRCLRYDPEKRINWEDVEKHPYYCDPYYYKQLQQLSISQEIDESLCNIRSNRQLQQQNQDHHEEFKQGEYKNDYHSEICMNCKDSFVMWIHQSGYLNGDQRAQQQEIKLRRQGYIFESSKYNQDLIDSEAKILNLRQIDEEIVHQILRESNNLECDLEDIQEGKINQSKFKDPLSNYRIMKEKGKVKKENEVHRQYQQEHDPDVLMMKLKSSSQSRMRQESQANSLYARTKNSTNVVPVSSATGTIMIQGTFFNSRPAFPLNNIKDTQEIKNFTDSTAQQHNQQWKASSIALRPELLNQSQLIDDNMIKEQSIIKKEELKETEYKISHALIRQEVNITTQLMKKESGLKLQIQKYKYDNLDAIHEDRDEEGKESNRKEDKRLQSPFFIKYQGRQ</sequence>
<dbReference type="SMART" id="SM00220">
    <property type="entry name" value="S_TKc"/>
    <property type="match status" value="1"/>
</dbReference>
<evidence type="ECO:0000256" key="4">
    <source>
        <dbReference type="SAM" id="MobiDB-lite"/>
    </source>
</evidence>
<evidence type="ECO:0000259" key="5">
    <source>
        <dbReference type="PROSITE" id="PS50011"/>
    </source>
</evidence>
<keyword evidence="2 3" id="KW-0067">ATP-binding</keyword>
<dbReference type="Gene3D" id="1.10.510.10">
    <property type="entry name" value="Transferase(Phosphotransferase) domain 1"/>
    <property type="match status" value="1"/>
</dbReference>
<dbReference type="InterPro" id="IPR017441">
    <property type="entry name" value="Protein_kinase_ATP_BS"/>
</dbReference>
<evidence type="ECO:0000256" key="1">
    <source>
        <dbReference type="ARBA" id="ARBA00022741"/>
    </source>
</evidence>
<evidence type="ECO:0000256" key="2">
    <source>
        <dbReference type="ARBA" id="ARBA00022840"/>
    </source>
</evidence>
<dbReference type="PROSITE" id="PS50011">
    <property type="entry name" value="PROTEIN_KINASE_DOM"/>
    <property type="match status" value="1"/>
</dbReference>
<name>A0A078ATG7_STYLE</name>
<dbReference type="Pfam" id="PF00069">
    <property type="entry name" value="Pkinase"/>
    <property type="match status" value="1"/>
</dbReference>
<dbReference type="PROSITE" id="PS00107">
    <property type="entry name" value="PROTEIN_KINASE_ATP"/>
    <property type="match status" value="1"/>
</dbReference>
<dbReference type="OrthoDB" id="40902at2759"/>
<dbReference type="PANTHER" id="PTHR24348">
    <property type="entry name" value="SERINE/THREONINE-PROTEIN KINASE UNC-51-RELATED"/>
    <property type="match status" value="1"/>
</dbReference>
<dbReference type="GO" id="GO:0005524">
    <property type="term" value="F:ATP binding"/>
    <property type="evidence" value="ECO:0007669"/>
    <property type="project" value="UniProtKB-UniRule"/>
</dbReference>
<feature type="binding site" evidence="3">
    <location>
        <position position="33"/>
    </location>
    <ligand>
        <name>ATP</name>
        <dbReference type="ChEBI" id="CHEBI:30616"/>
    </ligand>
</feature>
<dbReference type="EMBL" id="CCKQ01012531">
    <property type="protein sequence ID" value="CDW84158.1"/>
    <property type="molecule type" value="Genomic_DNA"/>
</dbReference>
<feature type="domain" description="Protein kinase" evidence="5">
    <location>
        <begin position="4"/>
        <end position="287"/>
    </location>
</feature>
<dbReference type="InParanoid" id="A0A078ATG7"/>
<feature type="region of interest" description="Disordered" evidence="4">
    <location>
        <begin position="630"/>
        <end position="658"/>
    </location>
</feature>
<gene>
    <name evidence="6" type="primary">Contig9777.g497</name>
    <name evidence="6" type="ORF">STYLEM_13215</name>
</gene>
<evidence type="ECO:0000313" key="6">
    <source>
        <dbReference type="EMBL" id="CDW84158.1"/>
    </source>
</evidence>
<dbReference type="PROSITE" id="PS00108">
    <property type="entry name" value="PROTEIN_KINASE_ST"/>
    <property type="match status" value="1"/>
</dbReference>
<organism evidence="6 7">
    <name type="scientific">Stylonychia lemnae</name>
    <name type="common">Ciliate</name>
    <dbReference type="NCBI Taxonomy" id="5949"/>
    <lineage>
        <taxon>Eukaryota</taxon>
        <taxon>Sar</taxon>
        <taxon>Alveolata</taxon>
        <taxon>Ciliophora</taxon>
        <taxon>Intramacronucleata</taxon>
        <taxon>Spirotrichea</taxon>
        <taxon>Stichotrichia</taxon>
        <taxon>Sporadotrichida</taxon>
        <taxon>Oxytrichidae</taxon>
        <taxon>Stylonychinae</taxon>
        <taxon>Stylonychia</taxon>
    </lineage>
</organism>
<protein>
    <recommendedName>
        <fullName evidence="5">Protein kinase domain-containing protein</fullName>
    </recommendedName>
</protein>
<dbReference type="GO" id="GO:0010506">
    <property type="term" value="P:regulation of autophagy"/>
    <property type="evidence" value="ECO:0007669"/>
    <property type="project" value="InterPro"/>
</dbReference>
<dbReference type="SUPFAM" id="SSF56112">
    <property type="entry name" value="Protein kinase-like (PK-like)"/>
    <property type="match status" value="1"/>
</dbReference>
<reference evidence="6 7" key="1">
    <citation type="submission" date="2014-06" db="EMBL/GenBank/DDBJ databases">
        <authorList>
            <person name="Swart Estienne"/>
        </authorList>
    </citation>
    <scope>NUCLEOTIDE SEQUENCE [LARGE SCALE GENOMIC DNA]</scope>
    <source>
        <strain evidence="6 7">130c</strain>
    </source>
</reference>
<dbReference type="InterPro" id="IPR000719">
    <property type="entry name" value="Prot_kinase_dom"/>
</dbReference>
<keyword evidence="1 3" id="KW-0547">Nucleotide-binding</keyword>
<dbReference type="InterPro" id="IPR011009">
    <property type="entry name" value="Kinase-like_dom_sf"/>
</dbReference>
<dbReference type="GO" id="GO:0005737">
    <property type="term" value="C:cytoplasm"/>
    <property type="evidence" value="ECO:0007669"/>
    <property type="project" value="TreeGrafter"/>
</dbReference>
<evidence type="ECO:0000256" key="3">
    <source>
        <dbReference type="PROSITE-ProRule" id="PRU10141"/>
    </source>
</evidence>
<accession>A0A078ATG7</accession>
<feature type="compositionally biased region" description="Basic and acidic residues" evidence="4">
    <location>
        <begin position="630"/>
        <end position="646"/>
    </location>
</feature>
<evidence type="ECO:0000313" key="7">
    <source>
        <dbReference type="Proteomes" id="UP000039865"/>
    </source>
</evidence>
<dbReference type="InterPro" id="IPR008271">
    <property type="entry name" value="Ser/Thr_kinase_AS"/>
</dbReference>
<dbReference type="GO" id="GO:0004674">
    <property type="term" value="F:protein serine/threonine kinase activity"/>
    <property type="evidence" value="ECO:0007669"/>
    <property type="project" value="InterPro"/>
</dbReference>
<proteinExistence type="predicted"/>